<dbReference type="Proteomes" id="UP001213979">
    <property type="component" value="Unassembled WGS sequence"/>
</dbReference>
<comment type="function">
    <text evidence="1">Involved in the transposition of the insertion sequence.</text>
</comment>
<reference evidence="4 5" key="1">
    <citation type="submission" date="2023-01" db="EMBL/GenBank/DDBJ databases">
        <title>Genome-based reclassification of Anoxybacillus geothermalis as a later heterotypic synonym of Anoxybacillus rupiensis.</title>
        <authorList>
            <person name="Inan Bektas K."/>
            <person name="Canakci S."/>
            <person name="Belduz A.A."/>
            <person name="Guler H.H."/>
        </authorList>
    </citation>
    <scope>NUCLEOTIDE SEQUENCE [LARGE SCALE GENOMIC DNA]</scope>
    <source>
        <strain evidence="4 5">DSM 17127</strain>
    </source>
</reference>
<dbReference type="InterPro" id="IPR025948">
    <property type="entry name" value="HTH-like_dom"/>
</dbReference>
<dbReference type="Pfam" id="PF13333">
    <property type="entry name" value="rve_2"/>
    <property type="match status" value="1"/>
</dbReference>
<evidence type="ECO:0000313" key="4">
    <source>
        <dbReference type="EMBL" id="MDE8563424.1"/>
    </source>
</evidence>
<dbReference type="InterPro" id="IPR048020">
    <property type="entry name" value="Transpos_IS3"/>
</dbReference>
<dbReference type="Gene3D" id="1.10.10.60">
    <property type="entry name" value="Homeodomain-like"/>
    <property type="match status" value="1"/>
</dbReference>
<dbReference type="SUPFAM" id="SSF46689">
    <property type="entry name" value="Homeodomain-like"/>
    <property type="match status" value="1"/>
</dbReference>
<dbReference type="Pfam" id="PF01527">
    <property type="entry name" value="HTH_Tnp_1"/>
    <property type="match status" value="1"/>
</dbReference>
<dbReference type="Pfam" id="PF00665">
    <property type="entry name" value="rve"/>
    <property type="match status" value="1"/>
</dbReference>
<dbReference type="RefSeq" id="WP_275191813.1">
    <property type="nucleotide sequence ID" value="NZ_JAQOTG010000003.1"/>
</dbReference>
<keyword evidence="5" id="KW-1185">Reference proteome</keyword>
<keyword evidence="2" id="KW-0175">Coiled coil</keyword>
<dbReference type="InterPro" id="IPR009057">
    <property type="entry name" value="Homeodomain-like_sf"/>
</dbReference>
<dbReference type="SUPFAM" id="SSF53098">
    <property type="entry name" value="Ribonuclease H-like"/>
    <property type="match status" value="1"/>
</dbReference>
<protein>
    <submittedName>
        <fullName evidence="4">IS3 family transposase</fullName>
    </submittedName>
</protein>
<feature type="domain" description="Integrase catalytic" evidence="3">
    <location>
        <begin position="218"/>
        <end position="381"/>
    </location>
</feature>
<organism evidence="4 5">
    <name type="scientific">Anoxybacteroides rupiense</name>
    <dbReference type="NCBI Taxonomy" id="311460"/>
    <lineage>
        <taxon>Bacteria</taxon>
        <taxon>Bacillati</taxon>
        <taxon>Bacillota</taxon>
        <taxon>Bacilli</taxon>
        <taxon>Bacillales</taxon>
        <taxon>Anoxybacillaceae</taxon>
        <taxon>Anoxybacteroides</taxon>
    </lineage>
</organism>
<dbReference type="EMBL" id="JAQOTG010000003">
    <property type="protein sequence ID" value="MDE8563424.1"/>
    <property type="molecule type" value="Genomic_DNA"/>
</dbReference>
<name>A0ABT5W3P2_9BACL</name>
<dbReference type="InterPro" id="IPR012337">
    <property type="entry name" value="RNaseH-like_sf"/>
</dbReference>
<dbReference type="Gene3D" id="3.30.420.10">
    <property type="entry name" value="Ribonuclease H-like superfamily/Ribonuclease H"/>
    <property type="match status" value="1"/>
</dbReference>
<dbReference type="Pfam" id="PF13276">
    <property type="entry name" value="HTH_21"/>
    <property type="match status" value="1"/>
</dbReference>
<dbReference type="PROSITE" id="PS50994">
    <property type="entry name" value="INTEGRASE"/>
    <property type="match status" value="1"/>
</dbReference>
<dbReference type="InterPro" id="IPR001584">
    <property type="entry name" value="Integrase_cat-core"/>
</dbReference>
<feature type="coiled-coil region" evidence="2">
    <location>
        <begin position="60"/>
        <end position="94"/>
    </location>
</feature>
<evidence type="ECO:0000313" key="5">
    <source>
        <dbReference type="Proteomes" id="UP001213979"/>
    </source>
</evidence>
<dbReference type="InterPro" id="IPR002514">
    <property type="entry name" value="Transposase_8"/>
</dbReference>
<dbReference type="PANTHER" id="PTHR46889">
    <property type="entry name" value="TRANSPOSASE INSF FOR INSERTION SEQUENCE IS3B-RELATED"/>
    <property type="match status" value="1"/>
</dbReference>
<gene>
    <name evidence="4" type="ORF">PNH38_05925</name>
</gene>
<sequence length="389" mass="45766">MKKRAFDKEYKIQAVELCLEGDKSIAQVAKELGLAYNTLHRWVKEYKESDGKSFVGSGNIKPQNQEIIELRRRNQELEEELAILKKALGNLHQKPEVIYAFIFQHRNEFRVVKMCQVFGVSRSGYYDWLKRPKSKQKERKEQLTQQIRNEYLKSRKIYGSPKITQELRKQGIRVSQKTVARIMNEEGLRSITVRKFKATTNSNHPYNVYANLLEQNFQATAPNEVWMADITYISTDEGWLYLASIMDLYTRKIVGWYIDTRITKELVIKALQRALNSEKPTGRVIHHSDRGSQYASNDYQQLLQEHHFQVSMSRRGNCYDNACMESFHSLIKKECIYLNRFRTRKEAKQAIFEYIECFYNRKRSHSALGYVSPCEFEAAYYANQRKVAA</sequence>
<dbReference type="NCBIfam" id="NF033516">
    <property type="entry name" value="transpos_IS3"/>
    <property type="match status" value="1"/>
</dbReference>
<accession>A0ABT5W3P2</accession>
<evidence type="ECO:0000256" key="1">
    <source>
        <dbReference type="ARBA" id="ARBA00002286"/>
    </source>
</evidence>
<dbReference type="InterPro" id="IPR036397">
    <property type="entry name" value="RNaseH_sf"/>
</dbReference>
<dbReference type="PANTHER" id="PTHR46889:SF4">
    <property type="entry name" value="TRANSPOSASE INSO FOR INSERTION SEQUENCE ELEMENT IS911B-RELATED"/>
    <property type="match status" value="1"/>
</dbReference>
<evidence type="ECO:0000259" key="3">
    <source>
        <dbReference type="PROSITE" id="PS50994"/>
    </source>
</evidence>
<proteinExistence type="predicted"/>
<evidence type="ECO:0000256" key="2">
    <source>
        <dbReference type="SAM" id="Coils"/>
    </source>
</evidence>
<comment type="caution">
    <text evidence="4">The sequence shown here is derived from an EMBL/GenBank/DDBJ whole genome shotgun (WGS) entry which is preliminary data.</text>
</comment>
<dbReference type="InterPro" id="IPR050900">
    <property type="entry name" value="Transposase_IS3/IS150/IS904"/>
</dbReference>